<organism evidence="1 2">
    <name type="scientific">Stenotrophomonas maltophilia</name>
    <name type="common">Pseudomonas maltophilia</name>
    <name type="synonym">Xanthomonas maltophilia</name>
    <dbReference type="NCBI Taxonomy" id="40324"/>
    <lineage>
        <taxon>Bacteria</taxon>
        <taxon>Pseudomonadati</taxon>
        <taxon>Pseudomonadota</taxon>
        <taxon>Gammaproteobacteria</taxon>
        <taxon>Lysobacterales</taxon>
        <taxon>Lysobacteraceae</taxon>
        <taxon>Stenotrophomonas</taxon>
        <taxon>Stenotrophomonas maltophilia group</taxon>
    </lineage>
</organism>
<evidence type="ECO:0000313" key="2">
    <source>
        <dbReference type="Proteomes" id="UP000198157"/>
    </source>
</evidence>
<name>A0A246HRB1_STEMA</name>
<dbReference type="EMBL" id="NIVS01000007">
    <property type="protein sequence ID" value="OWQ56478.1"/>
    <property type="molecule type" value="Genomic_DNA"/>
</dbReference>
<protein>
    <submittedName>
        <fullName evidence="1">Uncharacterized protein</fullName>
    </submittedName>
</protein>
<comment type="caution">
    <text evidence="1">The sequence shown here is derived from an EMBL/GenBank/DDBJ whole genome shotgun (WGS) entry which is preliminary data.</text>
</comment>
<reference evidence="1 2" key="1">
    <citation type="submission" date="2017-06" db="EMBL/GenBank/DDBJ databases">
        <authorList>
            <person name="Kim H.J."/>
            <person name="Triplett B.A."/>
        </authorList>
    </citation>
    <scope>NUCLEOTIDE SEQUENCE [LARGE SCALE GENOMIC DNA]</scope>
    <source>
        <strain evidence="1 2">13146</strain>
    </source>
</reference>
<proteinExistence type="predicted"/>
<evidence type="ECO:0000313" key="1">
    <source>
        <dbReference type="EMBL" id="OWQ56478.1"/>
    </source>
</evidence>
<dbReference type="Proteomes" id="UP000198157">
    <property type="component" value="Unassembled WGS sequence"/>
</dbReference>
<gene>
    <name evidence="1" type="ORF">CEE60_02860</name>
</gene>
<accession>A0A246HRB1</accession>
<dbReference type="AlphaFoldDB" id="A0A246HRB1"/>
<sequence length="102" mass="11580">MFEDFLDMHYVEQEPEYRVDAKGVRCIRRAITFGIHALVQVEKARQAQTVAEALNQPWPEDVRLVAPGESFCSSMEEMADALLWIEYASHVKEVSHDAAAAE</sequence>